<dbReference type="PANTHER" id="PTHR30303">
    <property type="entry name" value="HYDROGENASE ISOENZYMES FORMATION PROTEIN HYPE"/>
    <property type="match status" value="1"/>
</dbReference>
<dbReference type="Gene3D" id="3.90.650.10">
    <property type="entry name" value="PurM-like C-terminal domain"/>
    <property type="match status" value="1"/>
</dbReference>
<feature type="domain" description="PurM-like N-terminal" evidence="2">
    <location>
        <begin position="40"/>
        <end position="140"/>
    </location>
</feature>
<dbReference type="Gene3D" id="3.30.1330.10">
    <property type="entry name" value="PurM-like, N-terminal domain"/>
    <property type="match status" value="1"/>
</dbReference>
<dbReference type="SUPFAM" id="SSF56042">
    <property type="entry name" value="PurM C-terminal domain-like"/>
    <property type="match status" value="1"/>
</dbReference>
<dbReference type="Pfam" id="PF02769">
    <property type="entry name" value="AIRS_C"/>
    <property type="match status" value="1"/>
</dbReference>
<dbReference type="InterPro" id="IPR036676">
    <property type="entry name" value="PurM-like_C_sf"/>
</dbReference>
<dbReference type="CDD" id="cd06061">
    <property type="entry name" value="PurM-like1"/>
    <property type="match status" value="1"/>
</dbReference>
<dbReference type="PIRSF" id="PIRSF005644">
    <property type="entry name" value="Hdrgns_mtr_HypE"/>
    <property type="match status" value="1"/>
</dbReference>
<feature type="domain" description="PurM-like C-terminal" evidence="3">
    <location>
        <begin position="161"/>
        <end position="316"/>
    </location>
</feature>
<accession>A0A7C3YUN6</accession>
<evidence type="ECO:0000313" key="4">
    <source>
        <dbReference type="EMBL" id="HGE99355.1"/>
    </source>
</evidence>
<dbReference type="Pfam" id="PF00586">
    <property type="entry name" value="AIRS"/>
    <property type="match status" value="1"/>
</dbReference>
<dbReference type="AlphaFoldDB" id="A0A7C3YUN6"/>
<evidence type="ECO:0000259" key="3">
    <source>
        <dbReference type="Pfam" id="PF02769"/>
    </source>
</evidence>
<evidence type="ECO:0000256" key="1">
    <source>
        <dbReference type="ARBA" id="ARBA00006243"/>
    </source>
</evidence>
<comment type="similarity">
    <text evidence="1">Belongs to the HypE family.</text>
</comment>
<dbReference type="InterPro" id="IPR016188">
    <property type="entry name" value="PurM-like_N"/>
</dbReference>
<sequence>MKELTLPEIGKLDKEVFEKVVFPNLGKRDERVIIKPRHGVDAGVIDLGERVMVVAEDPTFGMPVLLPDFGWAIVHICASDVAVLGVKPEFMTISLLLPPGTKGEEFEFIWQQIHSECQKLGIAIVGGHTGVYPGISYPLNGGCTVWGFGKREELTPPSNAKVGDKVLITKGPAIEATGILALQAEEELVKALGKERQEKAKRLFFQMTVVKDALTARHYAHAMHDATEGGLLNGLYEVADASNTGIEIWEEKIFIPDEVQAVCEYFQIDPLISISEGTLIITAPEENLPPLLSALQAEGIAAFVIGEIKETERVFIRKDGRREELTPVKVDPFWNAYFSTLGK</sequence>
<dbReference type="EMBL" id="DTMQ01000032">
    <property type="protein sequence ID" value="HGE99355.1"/>
    <property type="molecule type" value="Genomic_DNA"/>
</dbReference>
<organism evidence="4">
    <name type="scientific">candidate division WOR-3 bacterium</name>
    <dbReference type="NCBI Taxonomy" id="2052148"/>
    <lineage>
        <taxon>Bacteria</taxon>
        <taxon>Bacteria division WOR-3</taxon>
    </lineage>
</organism>
<dbReference type="PANTHER" id="PTHR30303:SF4">
    <property type="entry name" value="HYDROGENASE EXPRESSION_FORMATION PROTEIN HYPE"/>
    <property type="match status" value="1"/>
</dbReference>
<proteinExistence type="inferred from homology"/>
<gene>
    <name evidence="4" type="ORF">ENX07_04715</name>
</gene>
<reference evidence="4" key="1">
    <citation type="journal article" date="2020" name="mSystems">
        <title>Genome- and Community-Level Interaction Insights into Carbon Utilization and Element Cycling Functions of Hydrothermarchaeota in Hydrothermal Sediment.</title>
        <authorList>
            <person name="Zhou Z."/>
            <person name="Liu Y."/>
            <person name="Xu W."/>
            <person name="Pan J."/>
            <person name="Luo Z.H."/>
            <person name="Li M."/>
        </authorList>
    </citation>
    <scope>NUCLEOTIDE SEQUENCE [LARGE SCALE GENOMIC DNA]</scope>
    <source>
        <strain evidence="4">SpSt-906</strain>
    </source>
</reference>
<name>A0A7C3YUN6_UNCW3</name>
<dbReference type="InterPro" id="IPR010918">
    <property type="entry name" value="PurM-like_C_dom"/>
</dbReference>
<evidence type="ECO:0000259" key="2">
    <source>
        <dbReference type="Pfam" id="PF00586"/>
    </source>
</evidence>
<dbReference type="InterPro" id="IPR011854">
    <property type="entry name" value="HypE"/>
</dbReference>
<dbReference type="InterPro" id="IPR036921">
    <property type="entry name" value="PurM-like_N_sf"/>
</dbReference>
<dbReference type="SUPFAM" id="SSF55326">
    <property type="entry name" value="PurM N-terminal domain-like"/>
    <property type="match status" value="1"/>
</dbReference>
<comment type="caution">
    <text evidence="4">The sequence shown here is derived from an EMBL/GenBank/DDBJ whole genome shotgun (WGS) entry which is preliminary data.</text>
</comment>
<protein>
    <submittedName>
        <fullName evidence="4">AIR synthase</fullName>
    </submittedName>
</protein>
<dbReference type="GO" id="GO:0051604">
    <property type="term" value="P:protein maturation"/>
    <property type="evidence" value="ECO:0007669"/>
    <property type="project" value="TreeGrafter"/>
</dbReference>